<name>A0AAV9WMF4_9PEZI</name>
<gene>
    <name evidence="2" type="ORF">TWF481_004869</name>
</gene>
<dbReference type="Proteomes" id="UP001370758">
    <property type="component" value="Unassembled WGS sequence"/>
</dbReference>
<organism evidence="2 3">
    <name type="scientific">Arthrobotrys musiformis</name>
    <dbReference type="NCBI Taxonomy" id="47236"/>
    <lineage>
        <taxon>Eukaryota</taxon>
        <taxon>Fungi</taxon>
        <taxon>Dikarya</taxon>
        <taxon>Ascomycota</taxon>
        <taxon>Pezizomycotina</taxon>
        <taxon>Orbiliomycetes</taxon>
        <taxon>Orbiliales</taxon>
        <taxon>Orbiliaceae</taxon>
        <taxon>Arthrobotrys</taxon>
    </lineage>
</organism>
<feature type="region of interest" description="Disordered" evidence="1">
    <location>
        <begin position="78"/>
        <end position="106"/>
    </location>
</feature>
<feature type="compositionally biased region" description="Polar residues" evidence="1">
    <location>
        <begin position="251"/>
        <end position="274"/>
    </location>
</feature>
<comment type="caution">
    <text evidence="2">The sequence shown here is derived from an EMBL/GenBank/DDBJ whole genome shotgun (WGS) entry which is preliminary data.</text>
</comment>
<evidence type="ECO:0000313" key="2">
    <source>
        <dbReference type="EMBL" id="KAK6510157.1"/>
    </source>
</evidence>
<accession>A0AAV9WMF4</accession>
<feature type="region of interest" description="Disordered" evidence="1">
    <location>
        <begin position="1"/>
        <end position="51"/>
    </location>
</feature>
<evidence type="ECO:0000256" key="1">
    <source>
        <dbReference type="SAM" id="MobiDB-lite"/>
    </source>
</evidence>
<dbReference type="EMBL" id="JAVHJL010000002">
    <property type="protein sequence ID" value="KAK6510157.1"/>
    <property type="molecule type" value="Genomic_DNA"/>
</dbReference>
<feature type="compositionally biased region" description="Low complexity" evidence="1">
    <location>
        <begin position="32"/>
        <end position="49"/>
    </location>
</feature>
<sequence length="430" mass="45701">MERISRASKAFHRNSKNLRDSPPPDSPDRSRFGSLRSSRSSRASTHGGSQDNIKFQISAPVELISSTNMLSYTSLALRSPSPTGKTASSIGYSPSQSHQSTFNSASAAAAAQRASYKVQPKVDVLVSPKPSRYQPPSPASTIGDSAKSPLSPELGLAISDVLTPPATPPPDHIPRQSRSSIGKSAGMYIASRQSGGIQRIRSTSSLSSSVSNGSSHESYKLENEETAQSPDPRKITSSFGGAVPSAYKGPMQQTSSRPSHSPTASYNGLSIASHSSPTTISPSAMPPPPPRVSAARRSVSNPNLKLGPKRSSSKSNPFAHELAQVSELAEDMGLDFVDNDVMVRKGLQKFSVKDYLSVIRDVAIYPAGLEDERPAPVVSSPVVTSPIAPLVPERRRKPTVVVPDRRRVQMPHMISPQPVAGQSIAVGGWI</sequence>
<reference evidence="2 3" key="1">
    <citation type="submission" date="2023-08" db="EMBL/GenBank/DDBJ databases">
        <authorList>
            <person name="Palmer J.M."/>
        </authorList>
    </citation>
    <scope>NUCLEOTIDE SEQUENCE [LARGE SCALE GENOMIC DNA]</scope>
    <source>
        <strain evidence="2 3">TWF481</strain>
    </source>
</reference>
<feature type="compositionally biased region" description="Polar residues" evidence="1">
    <location>
        <begin position="78"/>
        <end position="103"/>
    </location>
</feature>
<proteinExistence type="predicted"/>
<feature type="compositionally biased region" description="Low complexity" evidence="1">
    <location>
        <begin position="202"/>
        <end position="216"/>
    </location>
</feature>
<evidence type="ECO:0000313" key="3">
    <source>
        <dbReference type="Proteomes" id="UP001370758"/>
    </source>
</evidence>
<feature type="region of interest" description="Disordered" evidence="1">
    <location>
        <begin position="127"/>
        <end position="317"/>
    </location>
</feature>
<protein>
    <submittedName>
        <fullName evidence="2">Uncharacterized protein</fullName>
    </submittedName>
</protein>
<dbReference type="AlphaFoldDB" id="A0AAV9WMF4"/>
<keyword evidence="3" id="KW-1185">Reference proteome</keyword>